<gene>
    <name evidence="2" type="ORF">A2160_00295</name>
</gene>
<sequence length="321" mass="34954">MTLKHTLIIFLVGILIGVGISPLASAKPVNAFISPIPVSLANEIQALEEENFSTQVLGVKTADKKSERQEKIRSLVNRQDQELAQKDLYDVVEVKTDQPREISANAQTTTIAVYGDSMVDTMGTGLPYLKSALSQYYPKAKFNLFNYGIGAQNIETGLARFDQGYSYKDRNYPAITGLGANIIVIESFAYNPMGEAGLDSQWQNLSKMVNLVQASGAKVILLVTIAPSKNQFGQGPGGISWGKDQSWQQANLINKYLDNAVKLGNSLGIPVVDAYRPSLLSDGEGNPVFINTHDHIHPSVAGHQFVSELIAQKIFGLDLIN</sequence>
<dbReference type="InterPro" id="IPR036514">
    <property type="entry name" value="SGNH_hydro_sf"/>
</dbReference>
<dbReference type="Proteomes" id="UP000177006">
    <property type="component" value="Unassembled WGS sequence"/>
</dbReference>
<evidence type="ECO:0000313" key="2">
    <source>
        <dbReference type="EMBL" id="OGD62502.1"/>
    </source>
</evidence>
<dbReference type="InterPro" id="IPR013830">
    <property type="entry name" value="SGNH_hydro"/>
</dbReference>
<proteinExistence type="predicted"/>
<name>A0A1F5E532_9BACT</name>
<feature type="domain" description="SGNH hydrolase-type esterase" evidence="1">
    <location>
        <begin position="114"/>
        <end position="304"/>
    </location>
</feature>
<reference evidence="2 3" key="1">
    <citation type="journal article" date="2016" name="Nat. Commun.">
        <title>Thousands of microbial genomes shed light on interconnected biogeochemical processes in an aquifer system.</title>
        <authorList>
            <person name="Anantharaman K."/>
            <person name="Brown C.T."/>
            <person name="Hug L.A."/>
            <person name="Sharon I."/>
            <person name="Castelle C.J."/>
            <person name="Probst A.J."/>
            <person name="Thomas B.C."/>
            <person name="Singh A."/>
            <person name="Wilkins M.J."/>
            <person name="Karaoz U."/>
            <person name="Brodie E.L."/>
            <person name="Williams K.H."/>
            <person name="Hubbard S.S."/>
            <person name="Banfield J.F."/>
        </authorList>
    </citation>
    <scope>NUCLEOTIDE SEQUENCE [LARGE SCALE GENOMIC DNA]</scope>
</reference>
<dbReference type="Pfam" id="PF13472">
    <property type="entry name" value="Lipase_GDSL_2"/>
    <property type="match status" value="1"/>
</dbReference>
<organism evidence="2 3">
    <name type="scientific">Candidatus Beckwithbacteria bacterium RBG_13_42_9</name>
    <dbReference type="NCBI Taxonomy" id="1797457"/>
    <lineage>
        <taxon>Bacteria</taxon>
        <taxon>Candidatus Beckwithiibacteriota</taxon>
    </lineage>
</organism>
<evidence type="ECO:0000259" key="1">
    <source>
        <dbReference type="Pfam" id="PF13472"/>
    </source>
</evidence>
<dbReference type="CDD" id="cd00229">
    <property type="entry name" value="SGNH_hydrolase"/>
    <property type="match status" value="1"/>
</dbReference>
<dbReference type="AlphaFoldDB" id="A0A1F5E532"/>
<dbReference type="Gene3D" id="3.40.50.1110">
    <property type="entry name" value="SGNH hydrolase"/>
    <property type="match status" value="1"/>
</dbReference>
<dbReference type="STRING" id="1797457.A2160_00295"/>
<dbReference type="SUPFAM" id="SSF52266">
    <property type="entry name" value="SGNH hydrolase"/>
    <property type="match status" value="1"/>
</dbReference>
<comment type="caution">
    <text evidence="2">The sequence shown here is derived from an EMBL/GenBank/DDBJ whole genome shotgun (WGS) entry which is preliminary data.</text>
</comment>
<evidence type="ECO:0000313" key="3">
    <source>
        <dbReference type="Proteomes" id="UP000177006"/>
    </source>
</evidence>
<dbReference type="EMBL" id="MEZK01000021">
    <property type="protein sequence ID" value="OGD62502.1"/>
    <property type="molecule type" value="Genomic_DNA"/>
</dbReference>
<accession>A0A1F5E532</accession>
<protein>
    <recommendedName>
        <fullName evidence="1">SGNH hydrolase-type esterase domain-containing protein</fullName>
    </recommendedName>
</protein>